<evidence type="ECO:0000313" key="3">
    <source>
        <dbReference type="Proteomes" id="UP001190926"/>
    </source>
</evidence>
<organism evidence="2 3">
    <name type="scientific">Perilla frutescens var. hirtella</name>
    <name type="common">Perilla citriodora</name>
    <name type="synonym">Perilla setoyensis</name>
    <dbReference type="NCBI Taxonomy" id="608512"/>
    <lineage>
        <taxon>Eukaryota</taxon>
        <taxon>Viridiplantae</taxon>
        <taxon>Streptophyta</taxon>
        <taxon>Embryophyta</taxon>
        <taxon>Tracheophyta</taxon>
        <taxon>Spermatophyta</taxon>
        <taxon>Magnoliopsida</taxon>
        <taxon>eudicotyledons</taxon>
        <taxon>Gunneridae</taxon>
        <taxon>Pentapetalae</taxon>
        <taxon>asterids</taxon>
        <taxon>lamiids</taxon>
        <taxon>Lamiales</taxon>
        <taxon>Lamiaceae</taxon>
        <taxon>Nepetoideae</taxon>
        <taxon>Elsholtzieae</taxon>
        <taxon>Perilla</taxon>
    </lineage>
</organism>
<dbReference type="PANTHER" id="PTHR33133">
    <property type="entry name" value="OS08G0107100 PROTEIN-RELATED"/>
    <property type="match status" value="1"/>
</dbReference>
<name>A0AAD4JKB5_PERFH</name>
<gene>
    <name evidence="2" type="ORF">C2S53_003218</name>
</gene>
<feature type="transmembrane region" description="Helical" evidence="1">
    <location>
        <begin position="26"/>
        <end position="48"/>
    </location>
</feature>
<keyword evidence="1" id="KW-0472">Membrane</keyword>
<accession>A0AAD4JKB5</accession>
<dbReference type="EMBL" id="SDAM02000035">
    <property type="protein sequence ID" value="KAH6835367.1"/>
    <property type="molecule type" value="Genomic_DNA"/>
</dbReference>
<keyword evidence="1" id="KW-0812">Transmembrane</keyword>
<feature type="transmembrane region" description="Helical" evidence="1">
    <location>
        <begin position="83"/>
        <end position="116"/>
    </location>
</feature>
<feature type="transmembrane region" description="Helical" evidence="1">
    <location>
        <begin position="158"/>
        <end position="175"/>
    </location>
</feature>
<proteinExistence type="predicted"/>
<keyword evidence="1" id="KW-1133">Transmembrane helix</keyword>
<dbReference type="Proteomes" id="UP001190926">
    <property type="component" value="Unassembled WGS sequence"/>
</dbReference>
<keyword evidence="3" id="KW-1185">Reference proteome</keyword>
<sequence>MQFSQVLGFLKIVKESMKLVPKNGKLMASITTFTIVPPSVGLLLLLHFHKFLTKKVDKAISEYYFWFESDHIDNGFTYTPNQIIAYNLALLLLAAIPFALTCYLISYLSTIAVILVSAASYTGKKSSFKDLLSRIKSTCTRLNSPAYFRSSRTSITRFQYVAVLAPAFAAAYLVLSYPNNAIALGIVIAVMTSLLIFGHHVSVVEVLSGVISVVEESPEKREAVEKAQVLVVGNRLHGFMLNFIAALPIWIHVMAYNWMLLVDSKWYLNFNIAVHGLIFLNSIAFAKIFVCTAYTVLYFRCKKHASRPTDSSCSC</sequence>
<feature type="transmembrane region" description="Helical" evidence="1">
    <location>
        <begin position="181"/>
        <end position="198"/>
    </location>
</feature>
<dbReference type="AlphaFoldDB" id="A0AAD4JKB5"/>
<evidence type="ECO:0000256" key="1">
    <source>
        <dbReference type="SAM" id="Phobius"/>
    </source>
</evidence>
<reference evidence="2 3" key="1">
    <citation type="journal article" date="2021" name="Nat. Commun.">
        <title>Incipient diploidization of the medicinal plant Perilla within 10,000 years.</title>
        <authorList>
            <person name="Zhang Y."/>
            <person name="Shen Q."/>
            <person name="Leng L."/>
            <person name="Zhang D."/>
            <person name="Chen S."/>
            <person name="Shi Y."/>
            <person name="Ning Z."/>
            <person name="Chen S."/>
        </authorList>
    </citation>
    <scope>NUCLEOTIDE SEQUENCE [LARGE SCALE GENOMIC DNA]</scope>
    <source>
        <strain evidence="3">cv. PC099</strain>
    </source>
</reference>
<protein>
    <submittedName>
        <fullName evidence="2">Uncharacterized protein</fullName>
    </submittedName>
</protein>
<feature type="transmembrane region" description="Helical" evidence="1">
    <location>
        <begin position="239"/>
        <end position="260"/>
    </location>
</feature>
<dbReference type="PANTHER" id="PTHR33133:SF1">
    <property type="entry name" value="EXPRESSED PROTEIN-RELATED"/>
    <property type="match status" value="1"/>
</dbReference>
<evidence type="ECO:0000313" key="2">
    <source>
        <dbReference type="EMBL" id="KAH6835367.1"/>
    </source>
</evidence>
<feature type="transmembrane region" description="Helical" evidence="1">
    <location>
        <begin position="272"/>
        <end position="299"/>
    </location>
</feature>
<comment type="caution">
    <text evidence="2">The sequence shown here is derived from an EMBL/GenBank/DDBJ whole genome shotgun (WGS) entry which is preliminary data.</text>
</comment>